<protein>
    <submittedName>
        <fullName evidence="1">Uncharacterized protein</fullName>
    </submittedName>
</protein>
<keyword evidence="2" id="KW-1185">Reference proteome</keyword>
<dbReference type="OrthoDB" id="5398841at2759"/>
<reference evidence="1 2" key="1">
    <citation type="submission" date="2017-04" db="EMBL/GenBank/DDBJ databases">
        <title>Draft genome sequence of Tuber borchii Vittad., a whitish edible truffle.</title>
        <authorList>
            <consortium name="DOE Joint Genome Institute"/>
            <person name="Murat C."/>
            <person name="Kuo A."/>
            <person name="Barry K.W."/>
            <person name="Clum A."/>
            <person name="Dockter R.B."/>
            <person name="Fauchery L."/>
            <person name="Iotti M."/>
            <person name="Kohler A."/>
            <person name="Labutti K."/>
            <person name="Lindquist E.A."/>
            <person name="Lipzen A."/>
            <person name="Ohm R.A."/>
            <person name="Wang M."/>
            <person name="Grigoriev I.V."/>
            <person name="Zambonelli A."/>
            <person name="Martin F.M."/>
        </authorList>
    </citation>
    <scope>NUCLEOTIDE SEQUENCE [LARGE SCALE GENOMIC DNA]</scope>
    <source>
        <strain evidence="1 2">Tbo3840</strain>
    </source>
</reference>
<name>A0A2T6ZUP7_TUBBO</name>
<evidence type="ECO:0000313" key="1">
    <source>
        <dbReference type="EMBL" id="PUU79228.1"/>
    </source>
</evidence>
<sequence length="137" mass="15715">MLSNLFSLFHSSKSATAPTSRYRPPATMGEEHFNLLAYLQISVRDESLQCEKPSAAEMLHGTNESNLRKQGRLCLTFALKNYTSISAPEKIRIANELEQAIDAAYSEEDYRHRIYRIGGYLRKPTAPPRYLNWRIGY</sequence>
<accession>A0A2T6ZUP7</accession>
<proteinExistence type="predicted"/>
<comment type="caution">
    <text evidence="1">The sequence shown here is derived from an EMBL/GenBank/DDBJ whole genome shotgun (WGS) entry which is preliminary data.</text>
</comment>
<dbReference type="Proteomes" id="UP000244722">
    <property type="component" value="Unassembled WGS sequence"/>
</dbReference>
<gene>
    <name evidence="1" type="ORF">B9Z19DRAFT_1100933</name>
</gene>
<dbReference type="EMBL" id="NESQ01000097">
    <property type="protein sequence ID" value="PUU79228.1"/>
    <property type="molecule type" value="Genomic_DNA"/>
</dbReference>
<dbReference type="AlphaFoldDB" id="A0A2T6ZUP7"/>
<evidence type="ECO:0000313" key="2">
    <source>
        <dbReference type="Proteomes" id="UP000244722"/>
    </source>
</evidence>
<organism evidence="1 2">
    <name type="scientific">Tuber borchii</name>
    <name type="common">White truffle</name>
    <dbReference type="NCBI Taxonomy" id="42251"/>
    <lineage>
        <taxon>Eukaryota</taxon>
        <taxon>Fungi</taxon>
        <taxon>Dikarya</taxon>
        <taxon>Ascomycota</taxon>
        <taxon>Pezizomycotina</taxon>
        <taxon>Pezizomycetes</taxon>
        <taxon>Pezizales</taxon>
        <taxon>Tuberaceae</taxon>
        <taxon>Tuber</taxon>
    </lineage>
</organism>